<dbReference type="Proteomes" id="UP001321486">
    <property type="component" value="Plasmid pNBRC108728a"/>
</dbReference>
<feature type="region of interest" description="Disordered" evidence="1">
    <location>
        <begin position="1"/>
        <end position="62"/>
    </location>
</feature>
<evidence type="ECO:0000313" key="3">
    <source>
        <dbReference type="Proteomes" id="UP001321486"/>
    </source>
</evidence>
<sequence length="486" mass="51857">MCRACDDANPRRCPSSSGPLRSARDRSAYAAKKAAGLTKPRRKHGPTAGHDVKGGLDAPAVKQPPTVEELNAMIAEVQHAYQGSVGVPESDPEAYFAMIEKYGSREGAVVALGTAIAERAEMHAGVTADEVEALQQANIERIKTETPEMTKRLRIDETRVEIARNHAALEEARRAGDETRAAELTAKYWELARVRDAAWKDPQYLELKELQNQAQNYRKGPVGDKLRSLADGYQKTLAEVRPMGGDMAFHERSTKKAAASFNVAAQFYPSDWIDASNSRPPAIAKIVKSRAHYFEGATQTTKKRKPVETLYFASADVDLSEDNGVYREYIPHPEKDGYGDRAWIRKDYDVHTKSGSWGTNPAAAAGSSTNPASPSARSGAAPSTAWRPSPPSASPRSPPTRTTPASSTATPPPVSPPTNSATASSQPSPASPRSNTNGGTAAPPSPTAPRRPRSTSPVARRASPAGPTASPSPTPAATTGAPPPRS</sequence>
<evidence type="ECO:0000256" key="1">
    <source>
        <dbReference type="SAM" id="MobiDB-lite"/>
    </source>
</evidence>
<feature type="compositionally biased region" description="Low complexity" evidence="1">
    <location>
        <begin position="417"/>
        <end position="434"/>
    </location>
</feature>
<protein>
    <submittedName>
        <fullName evidence="2">Uncharacterized protein</fullName>
    </submittedName>
</protein>
<reference evidence="3" key="1">
    <citation type="journal article" date="2019" name="Int. J. Syst. Evol. Microbiol.">
        <title>The Global Catalogue of Microorganisms (GCM) 10K type strain sequencing project: providing services to taxonomists for standard genome sequencing and annotation.</title>
        <authorList>
            <consortium name="The Broad Institute Genomics Platform"/>
            <consortium name="The Broad Institute Genome Sequencing Center for Infectious Disease"/>
            <person name="Wu L."/>
            <person name="Ma J."/>
        </authorList>
    </citation>
    <scope>NUCLEOTIDE SEQUENCE [LARGE SCALE GENOMIC DNA]</scope>
    <source>
        <strain evidence="3">NBRC 108728</strain>
    </source>
</reference>
<feature type="compositionally biased region" description="Low complexity" evidence="1">
    <location>
        <begin position="371"/>
        <end position="387"/>
    </location>
</feature>
<organism evidence="2 3">
    <name type="scientific">Frondihabitans sucicola</name>
    <dbReference type="NCBI Taxonomy" id="1268041"/>
    <lineage>
        <taxon>Bacteria</taxon>
        <taxon>Bacillati</taxon>
        <taxon>Actinomycetota</taxon>
        <taxon>Actinomycetes</taxon>
        <taxon>Micrococcales</taxon>
        <taxon>Microbacteriaceae</taxon>
        <taxon>Frondihabitans</taxon>
    </lineage>
</organism>
<keyword evidence="2" id="KW-0614">Plasmid</keyword>
<gene>
    <name evidence="2" type="ORF">GCM10025867_48610</name>
</gene>
<proteinExistence type="predicted"/>
<evidence type="ECO:0000313" key="2">
    <source>
        <dbReference type="EMBL" id="BDZ52620.1"/>
    </source>
</evidence>
<dbReference type="RefSeq" id="WP_286346902.1">
    <property type="nucleotide sequence ID" value="NZ_AP027733.1"/>
</dbReference>
<dbReference type="EMBL" id="AP027733">
    <property type="protein sequence ID" value="BDZ52620.1"/>
    <property type="molecule type" value="Genomic_DNA"/>
</dbReference>
<name>A0ABN6Y9L9_9MICO</name>
<accession>A0ABN6Y9L9</accession>
<feature type="compositionally biased region" description="Low complexity" evidence="1">
    <location>
        <begin position="454"/>
        <end position="480"/>
    </location>
</feature>
<geneLocation type="plasmid" evidence="2 3">
    <name>pNBRC108728a</name>
</geneLocation>
<feature type="region of interest" description="Disordered" evidence="1">
    <location>
        <begin position="353"/>
        <end position="486"/>
    </location>
</feature>
<keyword evidence="3" id="KW-1185">Reference proteome</keyword>
<feature type="compositionally biased region" description="Pro residues" evidence="1">
    <location>
        <begin position="388"/>
        <end position="398"/>
    </location>
</feature>
<feature type="compositionally biased region" description="Low complexity" evidence="1">
    <location>
        <begin position="399"/>
        <end position="409"/>
    </location>
</feature>
<dbReference type="PRINTS" id="PR01217">
    <property type="entry name" value="PRICHEXTENSN"/>
</dbReference>
<feature type="compositionally biased region" description="Basic and acidic residues" evidence="1">
    <location>
        <begin position="1"/>
        <end position="10"/>
    </location>
</feature>